<accession>A0A8S9XSV1</accession>
<dbReference type="EMBL" id="WIXP02000004">
    <property type="protein sequence ID" value="KAF6212090.1"/>
    <property type="molecule type" value="Genomic_DNA"/>
</dbReference>
<keyword evidence="2" id="KW-1185">Reference proteome</keyword>
<reference evidence="1" key="1">
    <citation type="journal article" date="2021" name="Mol. Ecol. Resour.">
        <title>Apolygus lucorum genome provides insights into omnivorousness and mesophyll feeding.</title>
        <authorList>
            <person name="Liu Y."/>
            <person name="Liu H."/>
            <person name="Wang H."/>
            <person name="Huang T."/>
            <person name="Liu B."/>
            <person name="Yang B."/>
            <person name="Yin L."/>
            <person name="Li B."/>
            <person name="Zhang Y."/>
            <person name="Zhang S."/>
            <person name="Jiang F."/>
            <person name="Zhang X."/>
            <person name="Ren Y."/>
            <person name="Wang B."/>
            <person name="Wang S."/>
            <person name="Lu Y."/>
            <person name="Wu K."/>
            <person name="Fan W."/>
            <person name="Wang G."/>
        </authorList>
    </citation>
    <scope>NUCLEOTIDE SEQUENCE</scope>
    <source>
        <strain evidence="1">12Hb</strain>
    </source>
</reference>
<gene>
    <name evidence="1" type="ORF">GE061_012610</name>
</gene>
<protein>
    <submittedName>
        <fullName evidence="1">Uncharacterized protein</fullName>
    </submittedName>
</protein>
<dbReference type="Proteomes" id="UP000466442">
    <property type="component" value="Unassembled WGS sequence"/>
</dbReference>
<proteinExistence type="predicted"/>
<evidence type="ECO:0000313" key="1">
    <source>
        <dbReference type="EMBL" id="KAF6212090.1"/>
    </source>
</evidence>
<comment type="caution">
    <text evidence="1">The sequence shown here is derived from an EMBL/GenBank/DDBJ whole genome shotgun (WGS) entry which is preliminary data.</text>
</comment>
<evidence type="ECO:0000313" key="2">
    <source>
        <dbReference type="Proteomes" id="UP000466442"/>
    </source>
</evidence>
<dbReference type="AlphaFoldDB" id="A0A8S9XSV1"/>
<name>A0A8S9XSV1_APOLU</name>
<sequence length="178" mass="20028">MTISSASYSQSYLDDEEILEIGSKGAEYRADALSKRGSLLPQPDAPLPYSTAKRLVDAKKQSIAREGHEKAAAGKQWDTLLNNSIPKTLPRRQSVACFRIQSGHDFLAKHLNRICIYDSPICTLCLIEDMTSQHLDTCPALQDISEQIGDDGTIWYRKANTYWAARERMAAEPRIRRN</sequence>
<dbReference type="OrthoDB" id="6429785at2759"/>
<organism evidence="1 2">
    <name type="scientific">Apolygus lucorum</name>
    <name type="common">Small green plant bug</name>
    <name type="synonym">Lygocoris lucorum</name>
    <dbReference type="NCBI Taxonomy" id="248454"/>
    <lineage>
        <taxon>Eukaryota</taxon>
        <taxon>Metazoa</taxon>
        <taxon>Ecdysozoa</taxon>
        <taxon>Arthropoda</taxon>
        <taxon>Hexapoda</taxon>
        <taxon>Insecta</taxon>
        <taxon>Pterygota</taxon>
        <taxon>Neoptera</taxon>
        <taxon>Paraneoptera</taxon>
        <taxon>Hemiptera</taxon>
        <taxon>Heteroptera</taxon>
        <taxon>Panheteroptera</taxon>
        <taxon>Cimicomorpha</taxon>
        <taxon>Miridae</taxon>
        <taxon>Mirini</taxon>
        <taxon>Apolygus</taxon>
    </lineage>
</organism>